<sequence length="49" mass="5402">MKNKNKLIIYLSGVTVVLSLIVHLLPRPFSFLIKPVAPIAIGFIVSKVL</sequence>
<evidence type="ECO:0000256" key="1">
    <source>
        <dbReference type="SAM" id="Phobius"/>
    </source>
</evidence>
<evidence type="ECO:0000313" key="3">
    <source>
        <dbReference type="Proteomes" id="UP001235343"/>
    </source>
</evidence>
<organism evidence="2 3">
    <name type="scientific">Aquibacillus rhizosphaerae</name>
    <dbReference type="NCBI Taxonomy" id="3051431"/>
    <lineage>
        <taxon>Bacteria</taxon>
        <taxon>Bacillati</taxon>
        <taxon>Bacillota</taxon>
        <taxon>Bacilli</taxon>
        <taxon>Bacillales</taxon>
        <taxon>Bacillaceae</taxon>
        <taxon>Aquibacillus</taxon>
    </lineage>
</organism>
<dbReference type="EMBL" id="JASTZU010000027">
    <property type="protein sequence ID" value="MDL4840405.1"/>
    <property type="molecule type" value="Genomic_DNA"/>
</dbReference>
<keyword evidence="1" id="KW-0812">Transmembrane</keyword>
<comment type="caution">
    <text evidence="2">The sequence shown here is derived from an EMBL/GenBank/DDBJ whole genome shotgun (WGS) entry which is preliminary data.</text>
</comment>
<proteinExistence type="predicted"/>
<dbReference type="Proteomes" id="UP001235343">
    <property type="component" value="Unassembled WGS sequence"/>
</dbReference>
<reference evidence="2 3" key="1">
    <citation type="submission" date="2023-06" db="EMBL/GenBank/DDBJ databases">
        <title>Aquibacillus rhizosphaerae LR5S19.</title>
        <authorList>
            <person name="Sun J.-Q."/>
        </authorList>
    </citation>
    <scope>NUCLEOTIDE SEQUENCE [LARGE SCALE GENOMIC DNA]</scope>
    <source>
        <strain evidence="2 3">LR5S19</strain>
    </source>
</reference>
<gene>
    <name evidence="2" type="ORF">QQS35_08105</name>
</gene>
<feature type="transmembrane region" description="Helical" evidence="1">
    <location>
        <begin position="7"/>
        <end position="25"/>
    </location>
</feature>
<keyword evidence="1" id="KW-1133">Transmembrane helix</keyword>
<keyword evidence="3" id="KW-1185">Reference proteome</keyword>
<keyword evidence="1" id="KW-0472">Membrane</keyword>
<name>A0ABT7L3G2_9BACI</name>
<protein>
    <submittedName>
        <fullName evidence="2">Uncharacterized protein</fullName>
    </submittedName>
</protein>
<accession>A0ABT7L3G2</accession>
<evidence type="ECO:0000313" key="2">
    <source>
        <dbReference type="EMBL" id="MDL4840405.1"/>
    </source>
</evidence>
<dbReference type="RefSeq" id="WP_285931444.1">
    <property type="nucleotide sequence ID" value="NZ_JASTZU010000027.1"/>
</dbReference>